<dbReference type="Proteomes" id="UP001518680">
    <property type="component" value="Unassembled WGS sequence"/>
</dbReference>
<accession>A0ABS1Y3X3</accession>
<protein>
    <submittedName>
        <fullName evidence="1">Abi family protein</fullName>
    </submittedName>
</protein>
<dbReference type="EMBL" id="JAACBX020000001">
    <property type="protein sequence ID" value="MBM0243101.1"/>
    <property type="molecule type" value="Genomic_DNA"/>
</dbReference>
<sequence length="266" mass="30848">MHGSRHEQHVLQTLGEQRTEKYLAQMGYHAGRALELYRWDLQLSAALWNLLSVFEIVLRNKICKAIDEWSDEQEPQSNKNWIEHPSCNVSFPLDKVSQQIANRALAKAKNAKGIRDNGTGLIEGPHPQKDQPINRDDIIAQVTLTQWKEAFFYREPKNRPDGTRKYYPNETTYRNLKSVYKNITSRALSSGPKTISPDRASYIMHHAVLLRNRISHQESMIDIDCGIYRKEIFELLNCLDPIVLQYFSASDPLPSILQKDPRLRRH</sequence>
<comment type="caution">
    <text evidence="1">The sequence shown here is derived from an EMBL/GenBank/DDBJ whole genome shotgun (WGS) entry which is preliminary data.</text>
</comment>
<evidence type="ECO:0000313" key="2">
    <source>
        <dbReference type="Proteomes" id="UP001518680"/>
    </source>
</evidence>
<evidence type="ECO:0000313" key="1">
    <source>
        <dbReference type="EMBL" id="MBM0243101.1"/>
    </source>
</evidence>
<proteinExistence type="predicted"/>
<organism evidence="1 2">
    <name type="scientific">Corynebacterium macginleyi</name>
    <dbReference type="NCBI Taxonomy" id="38290"/>
    <lineage>
        <taxon>Bacteria</taxon>
        <taxon>Bacillati</taxon>
        <taxon>Actinomycetota</taxon>
        <taxon>Actinomycetes</taxon>
        <taxon>Mycobacteriales</taxon>
        <taxon>Corynebacteriaceae</taxon>
        <taxon>Corynebacterium</taxon>
    </lineage>
</organism>
<keyword evidence="2" id="KW-1185">Reference proteome</keyword>
<name>A0ABS1Y3X3_9CORY</name>
<gene>
    <name evidence="1" type="ORF">GWO63_002120</name>
</gene>
<reference evidence="1 2" key="1">
    <citation type="submission" date="2021-01" db="EMBL/GenBank/DDBJ databases">
        <title>Complete genome sequences of Corynebacterium macginleyi strains isolated from infectious keratitis.</title>
        <authorList>
            <person name="Sagerfors S."/>
            <person name="Poehlein A."/>
            <person name="Soderquist B."/>
            <person name="Bruggemann H."/>
        </authorList>
    </citation>
    <scope>NUCLEOTIDE SEQUENCE [LARGE SCALE GENOMIC DNA]</scope>
    <source>
        <strain evidence="1 2">12T220</strain>
    </source>
</reference>